<evidence type="ECO:0000256" key="8">
    <source>
        <dbReference type="ARBA" id="ARBA00022691"/>
    </source>
</evidence>
<accession>A0A3M7P5A5</accession>
<dbReference type="PROSITE" id="PS51585">
    <property type="entry name" value="SAM_MT_TPMT"/>
    <property type="match status" value="1"/>
</dbReference>
<evidence type="ECO:0000313" key="9">
    <source>
        <dbReference type="EMBL" id="RMZ94256.1"/>
    </source>
</evidence>
<gene>
    <name evidence="9" type="ORF">BpHYR1_046905</name>
</gene>
<dbReference type="PANTHER" id="PTHR10259:SF11">
    <property type="entry name" value="THIOPURINE S-METHYLTRANSFERASE"/>
    <property type="match status" value="1"/>
</dbReference>
<dbReference type="InterPro" id="IPR029063">
    <property type="entry name" value="SAM-dependent_MTases_sf"/>
</dbReference>
<dbReference type="GO" id="GO:0008119">
    <property type="term" value="F:thiopurine S-methyltransferase activity"/>
    <property type="evidence" value="ECO:0007669"/>
    <property type="project" value="UniProtKB-EC"/>
</dbReference>
<name>A0A3M7P5A5_BRAPC</name>
<dbReference type="InterPro" id="IPR008854">
    <property type="entry name" value="TPMT"/>
</dbReference>
<comment type="similarity">
    <text evidence="3">Belongs to the class I-like SAM-binding methyltransferase superfamily. TPMT family.</text>
</comment>
<dbReference type="InterPro" id="IPR025835">
    <property type="entry name" value="Thiopurine_S-MeTrfase"/>
</dbReference>
<evidence type="ECO:0000256" key="1">
    <source>
        <dbReference type="ARBA" id="ARBA00000903"/>
    </source>
</evidence>
<dbReference type="Gene3D" id="3.40.50.150">
    <property type="entry name" value="Vaccinia Virus protein VP39"/>
    <property type="match status" value="1"/>
</dbReference>
<dbReference type="HAMAP" id="MF_00812">
    <property type="entry name" value="Thiopur_methtran"/>
    <property type="match status" value="1"/>
</dbReference>
<evidence type="ECO:0000256" key="4">
    <source>
        <dbReference type="ARBA" id="ARBA00011905"/>
    </source>
</evidence>
<organism evidence="9 10">
    <name type="scientific">Brachionus plicatilis</name>
    <name type="common">Marine rotifer</name>
    <name type="synonym">Brachionus muelleri</name>
    <dbReference type="NCBI Taxonomy" id="10195"/>
    <lineage>
        <taxon>Eukaryota</taxon>
        <taxon>Metazoa</taxon>
        <taxon>Spiralia</taxon>
        <taxon>Gnathifera</taxon>
        <taxon>Rotifera</taxon>
        <taxon>Eurotatoria</taxon>
        <taxon>Monogononta</taxon>
        <taxon>Pseudotrocha</taxon>
        <taxon>Ploima</taxon>
        <taxon>Brachionidae</taxon>
        <taxon>Brachionus</taxon>
    </lineage>
</organism>
<keyword evidence="7 9" id="KW-0808">Transferase</keyword>
<keyword evidence="10" id="KW-1185">Reference proteome</keyword>
<keyword evidence="5" id="KW-0963">Cytoplasm</keyword>
<dbReference type="GO" id="GO:0032259">
    <property type="term" value="P:methylation"/>
    <property type="evidence" value="ECO:0007669"/>
    <property type="project" value="UniProtKB-KW"/>
</dbReference>
<comment type="subcellular location">
    <subcellularLocation>
        <location evidence="2">Cytoplasm</location>
    </subcellularLocation>
</comment>
<dbReference type="GO" id="GO:0005737">
    <property type="term" value="C:cytoplasm"/>
    <property type="evidence" value="ECO:0007669"/>
    <property type="project" value="UniProtKB-SubCell"/>
</dbReference>
<dbReference type="FunFam" id="3.40.50.150:FF:000101">
    <property type="entry name" value="Thiopurine S-methyltransferase"/>
    <property type="match status" value="1"/>
</dbReference>
<sequence>MPVDEFYSDKDYWDQRWKNNSIEFHCQTNHKLLVKHLEKLTNNRENLKFFFPLCGKALDMAWLSSFGHSIVGVEFSPDAVEDFFKENKIDYKTCDLDKFKIYQSLDGRIKIYRGDFFDFNSNLEDSFDCVWDRGALVALPKEQRKKFAQIVCSILKPEFRYILDAFDYDSNLYQGPPHVVTLEEIQILYGSKCKIELIDKNEYHRIFSESLKDKPPVELLYLLSNF</sequence>
<evidence type="ECO:0000256" key="7">
    <source>
        <dbReference type="ARBA" id="ARBA00022679"/>
    </source>
</evidence>
<dbReference type="EMBL" id="REGN01013189">
    <property type="protein sequence ID" value="RMZ94256.1"/>
    <property type="molecule type" value="Genomic_DNA"/>
</dbReference>
<proteinExistence type="inferred from homology"/>
<dbReference type="SUPFAM" id="SSF53335">
    <property type="entry name" value="S-adenosyl-L-methionine-dependent methyltransferases"/>
    <property type="match status" value="1"/>
</dbReference>
<dbReference type="Proteomes" id="UP000276133">
    <property type="component" value="Unassembled WGS sequence"/>
</dbReference>
<dbReference type="OrthoDB" id="276151at2759"/>
<dbReference type="PIRSF" id="PIRSF023956">
    <property type="entry name" value="Thiopurine_S-methyltransferase"/>
    <property type="match status" value="1"/>
</dbReference>
<evidence type="ECO:0000256" key="5">
    <source>
        <dbReference type="ARBA" id="ARBA00022490"/>
    </source>
</evidence>
<dbReference type="CDD" id="cd02440">
    <property type="entry name" value="AdoMet_MTases"/>
    <property type="match status" value="1"/>
</dbReference>
<comment type="caution">
    <text evidence="9">The sequence shown here is derived from an EMBL/GenBank/DDBJ whole genome shotgun (WGS) entry which is preliminary data.</text>
</comment>
<comment type="catalytic activity">
    <reaction evidence="1">
        <text>S-adenosyl-L-methionine + a thiopurine = S-adenosyl-L-homocysteine + a thiopurine S-methylether.</text>
        <dbReference type="EC" id="2.1.1.67"/>
    </reaction>
</comment>
<dbReference type="Pfam" id="PF05724">
    <property type="entry name" value="TPMT"/>
    <property type="match status" value="1"/>
</dbReference>
<keyword evidence="8" id="KW-0949">S-adenosyl-L-methionine</keyword>
<dbReference type="STRING" id="10195.A0A3M7P5A5"/>
<dbReference type="PANTHER" id="PTHR10259">
    <property type="entry name" value="THIOPURINE S-METHYLTRANSFERASE"/>
    <property type="match status" value="1"/>
</dbReference>
<dbReference type="AlphaFoldDB" id="A0A3M7P5A5"/>
<evidence type="ECO:0000313" key="10">
    <source>
        <dbReference type="Proteomes" id="UP000276133"/>
    </source>
</evidence>
<keyword evidence="6 9" id="KW-0489">Methyltransferase</keyword>
<evidence type="ECO:0000256" key="3">
    <source>
        <dbReference type="ARBA" id="ARBA00008145"/>
    </source>
</evidence>
<protein>
    <recommendedName>
        <fullName evidence="4">thiopurine S-methyltransferase</fullName>
        <ecNumber evidence="4">2.1.1.67</ecNumber>
    </recommendedName>
</protein>
<reference evidence="9 10" key="1">
    <citation type="journal article" date="2018" name="Sci. Rep.">
        <title>Genomic signatures of local adaptation to the degree of environmental predictability in rotifers.</title>
        <authorList>
            <person name="Franch-Gras L."/>
            <person name="Hahn C."/>
            <person name="Garcia-Roger E.M."/>
            <person name="Carmona M.J."/>
            <person name="Serra M."/>
            <person name="Gomez A."/>
        </authorList>
    </citation>
    <scope>NUCLEOTIDE SEQUENCE [LARGE SCALE GENOMIC DNA]</scope>
    <source>
        <strain evidence="9">HYR1</strain>
    </source>
</reference>
<evidence type="ECO:0000256" key="2">
    <source>
        <dbReference type="ARBA" id="ARBA00004496"/>
    </source>
</evidence>
<dbReference type="EC" id="2.1.1.67" evidence="4"/>
<evidence type="ECO:0000256" key="6">
    <source>
        <dbReference type="ARBA" id="ARBA00022603"/>
    </source>
</evidence>